<evidence type="ECO:0000313" key="13">
    <source>
        <dbReference type="Proteomes" id="UP000494206"/>
    </source>
</evidence>
<dbReference type="InterPro" id="IPR003280">
    <property type="entry name" value="2pore_dom_K_chnl"/>
</dbReference>
<keyword evidence="2" id="KW-0813">Transport</keyword>
<evidence type="ECO:0000256" key="8">
    <source>
        <dbReference type="SAM" id="MobiDB-lite"/>
    </source>
</evidence>
<evidence type="ECO:0000256" key="6">
    <source>
        <dbReference type="ARBA" id="ARBA00023136"/>
    </source>
</evidence>
<dbReference type="InterPro" id="IPR013099">
    <property type="entry name" value="K_chnl_dom"/>
</dbReference>
<evidence type="ECO:0000256" key="4">
    <source>
        <dbReference type="ARBA" id="ARBA00022989"/>
    </source>
</evidence>
<evidence type="ECO:0000256" key="1">
    <source>
        <dbReference type="ARBA" id="ARBA00004141"/>
    </source>
</evidence>
<dbReference type="GO" id="GO:0022841">
    <property type="term" value="F:potassium ion leak channel activity"/>
    <property type="evidence" value="ECO:0007669"/>
    <property type="project" value="TreeGrafter"/>
</dbReference>
<dbReference type="Pfam" id="PF07885">
    <property type="entry name" value="Ion_trans_2"/>
    <property type="match status" value="1"/>
</dbReference>
<keyword evidence="10" id="KW-0732">Signal</keyword>
<keyword evidence="13" id="KW-1185">Reference proteome</keyword>
<feature type="domain" description="Potassium channel" evidence="11">
    <location>
        <begin position="60"/>
        <end position="118"/>
    </location>
</feature>
<keyword evidence="3 9" id="KW-0812">Transmembrane</keyword>
<dbReference type="Proteomes" id="UP000494206">
    <property type="component" value="Unassembled WGS sequence"/>
</dbReference>
<dbReference type="GO" id="GO:0030322">
    <property type="term" value="P:stabilization of membrane potential"/>
    <property type="evidence" value="ECO:0007669"/>
    <property type="project" value="TreeGrafter"/>
</dbReference>
<evidence type="ECO:0000256" key="7">
    <source>
        <dbReference type="ARBA" id="ARBA00023303"/>
    </source>
</evidence>
<dbReference type="GO" id="GO:0015271">
    <property type="term" value="F:outward rectifier potassium channel activity"/>
    <property type="evidence" value="ECO:0007669"/>
    <property type="project" value="TreeGrafter"/>
</dbReference>
<evidence type="ECO:0000256" key="2">
    <source>
        <dbReference type="ARBA" id="ARBA00022448"/>
    </source>
</evidence>
<evidence type="ECO:0000256" key="10">
    <source>
        <dbReference type="SAM" id="SignalP"/>
    </source>
</evidence>
<name>A0A8S1EY56_9PELO</name>
<dbReference type="AlphaFoldDB" id="A0A8S1EY56"/>
<dbReference type="Gene3D" id="1.10.287.70">
    <property type="match status" value="1"/>
</dbReference>
<proteinExistence type="predicted"/>
<evidence type="ECO:0000259" key="11">
    <source>
        <dbReference type="Pfam" id="PF07885"/>
    </source>
</evidence>
<feature type="signal peptide" evidence="10">
    <location>
        <begin position="1"/>
        <end position="15"/>
    </location>
</feature>
<dbReference type="OrthoDB" id="5867164at2759"/>
<gene>
    <name evidence="12" type="ORF">CBOVIS_LOCUS7748</name>
</gene>
<dbReference type="PANTHER" id="PTHR11003:SF337">
    <property type="entry name" value="POTASSIUM CHANNEL DOMAIN-CONTAINING PROTEIN"/>
    <property type="match status" value="1"/>
</dbReference>
<keyword evidence="5" id="KW-0406">Ion transport</keyword>
<feature type="transmembrane region" description="Helical" evidence="9">
    <location>
        <begin position="94"/>
        <end position="112"/>
    </location>
</feature>
<keyword evidence="7" id="KW-0407">Ion channel</keyword>
<keyword evidence="6 9" id="KW-0472">Membrane</keyword>
<organism evidence="12 13">
    <name type="scientific">Caenorhabditis bovis</name>
    <dbReference type="NCBI Taxonomy" id="2654633"/>
    <lineage>
        <taxon>Eukaryota</taxon>
        <taxon>Metazoa</taxon>
        <taxon>Ecdysozoa</taxon>
        <taxon>Nematoda</taxon>
        <taxon>Chromadorea</taxon>
        <taxon>Rhabditida</taxon>
        <taxon>Rhabditina</taxon>
        <taxon>Rhabditomorpha</taxon>
        <taxon>Rhabditoidea</taxon>
        <taxon>Rhabditidae</taxon>
        <taxon>Peloderinae</taxon>
        <taxon>Caenorhabditis</taxon>
    </lineage>
</organism>
<evidence type="ECO:0000256" key="9">
    <source>
        <dbReference type="SAM" id="Phobius"/>
    </source>
</evidence>
<evidence type="ECO:0000256" key="5">
    <source>
        <dbReference type="ARBA" id="ARBA00023065"/>
    </source>
</evidence>
<feature type="chain" id="PRO_5035765911" description="Potassium channel domain-containing protein" evidence="10">
    <location>
        <begin position="16"/>
        <end position="198"/>
    </location>
</feature>
<dbReference type="PANTHER" id="PTHR11003">
    <property type="entry name" value="POTASSIUM CHANNEL, SUBFAMILY K"/>
    <property type="match status" value="1"/>
</dbReference>
<sequence length="198" mass="22271">MIAITLVAITIFGSAMLLLIENVGDSTEEFSHSKCIRFAQNSSLMFEDIIEELDECLKSISKINSFERAFFFSWTIHSTIGYGNFYPHTAGGRLWSVLYAVAVIPFYIALKFEFGTLIARFMLFLANKGVEKFLLDDSGSLTNTNLPVITTRCMPMNVMECEKEEIEMEESLMTPTFDTPPSTANVSHTTSNNAQRNE</sequence>
<evidence type="ECO:0000256" key="3">
    <source>
        <dbReference type="ARBA" id="ARBA00022692"/>
    </source>
</evidence>
<feature type="region of interest" description="Disordered" evidence="8">
    <location>
        <begin position="174"/>
        <end position="198"/>
    </location>
</feature>
<comment type="caution">
    <text evidence="12">The sequence shown here is derived from an EMBL/GenBank/DDBJ whole genome shotgun (WGS) entry which is preliminary data.</text>
</comment>
<comment type="subcellular location">
    <subcellularLocation>
        <location evidence="1">Membrane</location>
        <topology evidence="1">Multi-pass membrane protein</topology>
    </subcellularLocation>
</comment>
<dbReference type="EMBL" id="CADEPM010000004">
    <property type="protein sequence ID" value="CAB3405564.1"/>
    <property type="molecule type" value="Genomic_DNA"/>
</dbReference>
<protein>
    <recommendedName>
        <fullName evidence="11">Potassium channel domain-containing protein</fullName>
    </recommendedName>
</protein>
<dbReference type="GO" id="GO:0005886">
    <property type="term" value="C:plasma membrane"/>
    <property type="evidence" value="ECO:0007669"/>
    <property type="project" value="TreeGrafter"/>
</dbReference>
<keyword evidence="4 9" id="KW-1133">Transmembrane helix</keyword>
<evidence type="ECO:0000313" key="12">
    <source>
        <dbReference type="EMBL" id="CAB3405564.1"/>
    </source>
</evidence>
<dbReference type="SUPFAM" id="SSF81324">
    <property type="entry name" value="Voltage-gated potassium channels"/>
    <property type="match status" value="1"/>
</dbReference>
<accession>A0A8S1EY56</accession>
<reference evidence="12 13" key="1">
    <citation type="submission" date="2020-04" db="EMBL/GenBank/DDBJ databases">
        <authorList>
            <person name="Laetsch R D."/>
            <person name="Stevens L."/>
            <person name="Kumar S."/>
            <person name="Blaxter L. M."/>
        </authorList>
    </citation>
    <scope>NUCLEOTIDE SEQUENCE [LARGE SCALE GENOMIC DNA]</scope>
</reference>